<evidence type="ECO:0000256" key="8">
    <source>
        <dbReference type="ARBA" id="ARBA00022989"/>
    </source>
</evidence>
<feature type="transmembrane region" description="Helical" evidence="12">
    <location>
        <begin position="320"/>
        <end position="341"/>
    </location>
</feature>
<dbReference type="GO" id="GO:0140359">
    <property type="term" value="F:ABC-type transporter activity"/>
    <property type="evidence" value="ECO:0007669"/>
    <property type="project" value="InterPro"/>
</dbReference>
<keyword evidence="9 12" id="KW-0472">Membrane</keyword>
<evidence type="ECO:0000259" key="14">
    <source>
        <dbReference type="PROSITE" id="PS50929"/>
    </source>
</evidence>
<evidence type="ECO:0000256" key="4">
    <source>
        <dbReference type="ARBA" id="ARBA00022475"/>
    </source>
</evidence>
<dbReference type="PANTHER" id="PTHR24223">
    <property type="entry name" value="ATP-BINDING CASSETTE SUB-FAMILY C"/>
    <property type="match status" value="1"/>
</dbReference>
<evidence type="ECO:0000256" key="2">
    <source>
        <dbReference type="ARBA" id="ARBA00009726"/>
    </source>
</evidence>
<proteinExistence type="inferred from homology"/>
<keyword evidence="6" id="KW-0547">Nucleotide-binding</keyword>
<feature type="domain" description="ABC transmembrane type-1" evidence="14">
    <location>
        <begin position="289"/>
        <end position="563"/>
    </location>
</feature>
<dbReference type="Pfam" id="PF24357">
    <property type="entry name" value="TMD0_ABC"/>
    <property type="match status" value="1"/>
</dbReference>
<feature type="transmembrane region" description="Helical" evidence="12">
    <location>
        <begin position="921"/>
        <end position="939"/>
    </location>
</feature>
<dbReference type="CDD" id="cd03250">
    <property type="entry name" value="ABCC_MRP_domain1"/>
    <property type="match status" value="1"/>
</dbReference>
<feature type="domain" description="ABC transmembrane type-1" evidence="14">
    <location>
        <begin position="882"/>
        <end position="1162"/>
    </location>
</feature>
<dbReference type="FunFam" id="1.20.1560.10:FF:000066">
    <property type="entry name" value="ABC multidrug transporter (Eurofung)"/>
    <property type="match status" value="1"/>
</dbReference>
<dbReference type="OrthoDB" id="6500128at2759"/>
<dbReference type="InterPro" id="IPR017871">
    <property type="entry name" value="ABC_transporter-like_CS"/>
</dbReference>
<dbReference type="GO" id="GO:0005524">
    <property type="term" value="F:ATP binding"/>
    <property type="evidence" value="ECO:0007669"/>
    <property type="project" value="UniProtKB-KW"/>
</dbReference>
<reference evidence="15 16" key="2">
    <citation type="submission" date="2021-10" db="EMBL/GenBank/DDBJ databases">
        <authorList>
            <person name="Piombo E."/>
        </authorList>
    </citation>
    <scope>NUCLEOTIDE SEQUENCE [LARGE SCALE GENOMIC DNA]</scope>
</reference>
<dbReference type="CDD" id="cd18579">
    <property type="entry name" value="ABC_6TM_ABCC_D1"/>
    <property type="match status" value="1"/>
</dbReference>
<dbReference type="InterPro" id="IPR027417">
    <property type="entry name" value="P-loop_NTPase"/>
</dbReference>
<dbReference type="PANTHER" id="PTHR24223:SF399">
    <property type="entry name" value="ABC TRANSPORTER ATNG"/>
    <property type="match status" value="1"/>
</dbReference>
<comment type="subcellular location">
    <subcellularLocation>
        <location evidence="1">Cell membrane</location>
        <topology evidence="1">Multi-pass membrane protein</topology>
    </subcellularLocation>
</comment>
<dbReference type="PROSITE" id="PS50893">
    <property type="entry name" value="ABC_TRANSPORTER_2"/>
    <property type="match status" value="2"/>
</dbReference>
<evidence type="ECO:0000313" key="16">
    <source>
        <dbReference type="Proteomes" id="UP000754883"/>
    </source>
</evidence>
<reference evidence="16" key="1">
    <citation type="submission" date="2019-06" db="EMBL/GenBank/DDBJ databases">
        <authorList>
            <person name="Broberg M."/>
        </authorList>
    </citation>
    <scope>NUCLEOTIDE SEQUENCE [LARGE SCALE GENOMIC DNA]</scope>
</reference>
<dbReference type="Pfam" id="PF00005">
    <property type="entry name" value="ABC_tran"/>
    <property type="match status" value="2"/>
</dbReference>
<evidence type="ECO:0000256" key="6">
    <source>
        <dbReference type="ARBA" id="ARBA00022741"/>
    </source>
</evidence>
<evidence type="ECO:0000256" key="10">
    <source>
        <dbReference type="ARBA" id="ARBA00023180"/>
    </source>
</evidence>
<dbReference type="InterPro" id="IPR044726">
    <property type="entry name" value="ABCC_6TM_D2"/>
</dbReference>
<dbReference type="Gene3D" id="3.40.50.300">
    <property type="entry name" value="P-loop containing nucleotide triphosphate hydrolases"/>
    <property type="match status" value="2"/>
</dbReference>
<dbReference type="InterPro" id="IPR003593">
    <property type="entry name" value="AAA+_ATPase"/>
</dbReference>
<keyword evidence="8 12" id="KW-1133">Transmembrane helix</keyword>
<feature type="region of interest" description="Disordered" evidence="11">
    <location>
        <begin position="843"/>
        <end position="863"/>
    </location>
</feature>
<name>A0A9N9YCW7_9HYPO</name>
<feature type="transmembrane region" description="Helical" evidence="12">
    <location>
        <begin position="876"/>
        <end position="901"/>
    </location>
</feature>
<dbReference type="GO" id="GO:0005886">
    <property type="term" value="C:plasma membrane"/>
    <property type="evidence" value="ECO:0007669"/>
    <property type="project" value="UniProtKB-SubCell"/>
</dbReference>
<keyword evidence="4" id="KW-1003">Cell membrane</keyword>
<dbReference type="PROSITE" id="PS00211">
    <property type="entry name" value="ABC_TRANSPORTER_1"/>
    <property type="match status" value="2"/>
</dbReference>
<organism evidence="15 16">
    <name type="scientific">Clonostachys byssicola</name>
    <dbReference type="NCBI Taxonomy" id="160290"/>
    <lineage>
        <taxon>Eukaryota</taxon>
        <taxon>Fungi</taxon>
        <taxon>Dikarya</taxon>
        <taxon>Ascomycota</taxon>
        <taxon>Pezizomycotina</taxon>
        <taxon>Sordariomycetes</taxon>
        <taxon>Hypocreomycetidae</taxon>
        <taxon>Hypocreales</taxon>
        <taxon>Bionectriaceae</taxon>
        <taxon>Clonostachys</taxon>
    </lineage>
</organism>
<dbReference type="InterPro" id="IPR011527">
    <property type="entry name" value="ABC1_TM_dom"/>
</dbReference>
<protein>
    <submittedName>
        <fullName evidence="15">Uncharacterized protein</fullName>
    </submittedName>
</protein>
<evidence type="ECO:0000256" key="11">
    <source>
        <dbReference type="SAM" id="MobiDB-lite"/>
    </source>
</evidence>
<feature type="transmembrane region" description="Helical" evidence="12">
    <location>
        <begin position="500"/>
        <end position="525"/>
    </location>
</feature>
<dbReference type="SUPFAM" id="SSF90123">
    <property type="entry name" value="ABC transporter transmembrane region"/>
    <property type="match status" value="2"/>
</dbReference>
<dbReference type="InterPro" id="IPR044746">
    <property type="entry name" value="ABCC_6TM_D1"/>
</dbReference>
<dbReference type="FunFam" id="1.20.1560.10:FF:000055">
    <property type="entry name" value="ABC multidrug transporter (Eurofung)"/>
    <property type="match status" value="1"/>
</dbReference>
<feature type="transmembrane region" description="Helical" evidence="12">
    <location>
        <begin position="993"/>
        <end position="1013"/>
    </location>
</feature>
<dbReference type="FunFam" id="3.40.50.300:FF:001854">
    <property type="entry name" value="ABC multidrug transporter (Eurofung)"/>
    <property type="match status" value="1"/>
</dbReference>
<dbReference type="PROSITE" id="PS50929">
    <property type="entry name" value="ABC_TM1F"/>
    <property type="match status" value="2"/>
</dbReference>
<dbReference type="SUPFAM" id="SSF52540">
    <property type="entry name" value="P-loop containing nucleoside triphosphate hydrolases"/>
    <property type="match status" value="2"/>
</dbReference>
<dbReference type="Pfam" id="PF00664">
    <property type="entry name" value="ABC_membrane"/>
    <property type="match status" value="1"/>
</dbReference>
<sequence>MAQQAFSSKTPSIFRPPCSLHSDDAWEPTLGACQQHYDFSLLFAQSILSALPALLFSILAAIRTWSLIRREHRVQNGAALVAKQILIFALWATHIALVVLWSREPSIRTRMSLPMAAVYLFATTVTAPLSWFEHTKTIKPSLLICSYLILSVLLDITQIRTLWARLDDDYVLVAVFTVSYALRVIILLVESLPKNLIRETDMSRSPEDKCGVISRSLFLWMIPLLYKGYKQLLGVNDLYAPPIDAAPENLEEKLWRGWSNSNPGAKYRLLSVTAKALLPRLLAPIVPRLCVVGFMVAQPVLLSLLIRFLSDNGDSRNDGYNLLAAYALVYIGFAVANAWYFHQAFKFITCVRGGLVALVYDRTMSLSTSAIDKSSAVTVMSADIERITIGLKNIHDLWANVIQVSLAAWLLERQTGVAIILPLLVAASCGYATLKISAAAGGQQANWLKCIEKRVDVTSRTLSSMRGIKVSGFANTLINVIQSLRGEELQAASKFRWWQVGALVMGFFPVMISPVLTLAVFIFAADKSSQPLDASRMFVSLSTLTIMSQPLSVLFQSGPMISSMIACFDRIGRFIETQEGLDIGDSPQSSNEADTEGDVKILNGNFGWSVDSVSVLKDVNVTMPRGKLTMIIGPVGCGKSTLLKGLLGEVAYANGTIMLPRGSLGFCDQTPWIVNGTVEENITMFSSSDDEYYNTVLEACALLDDLKQLSGGDQSKVGSKGIALSGGQKQRVSLARTLFARRNINIFDDILSGLDSTTESHVFAAVFGPTGLLRRNESTTILATHSVHFLPYADHIIYIGPEGNIVQQGSFAELSAVEGYVSSLGIQNNQNLLGYINPKASNGGMENNNKTKTPEPDGQDNSQKPRGIYRYYFKSIGYGMSLLYLVLATIYTFLFTFPYLWAKWWTDANSRDPWHYTGFYMGVYALLQVSCLVSLVIFARHAVITIVNTSGLSLHQKLISTALHAPLSFFEKTDTGITLNRFSQDLQMVDNELPLAALNIACSGLILIGRMLLIMNTSYWLAFSFPLVILALGVLQSVYMRTSRQLRHLDLETKSPLYSQFVESLDGLVSIRAFGWQGPFKDRLYQNLNRSQRPFYLLLVLQRWLSVSLDCLTAAFVILLGAVMITMRDQISPGFAGVALANLIGLSGSMSTVVETWTQMETSMTSIQRIRDFERDVPTETRGGSHTAVPPEWPSRGAVEIRNLTATYKDGTVTALKNITMSIKPGEKIGICGRTGSGETSFTLALFQMIDVQKGSISVDGLDIASIDPNTLRSGLNGIPQEPYFMPGTVRFNTDPRGTSSDEDIMRALTSVHIDKAIITKGGLGAEMEDGLFSQGEKQLFCLARSILKRSKVIVLDEATSNIDVDTENLIKKVIDEEFKDFTVITVAHRLSTILNNDRIAVLEAGELVEFDTPEALLNRQSRLKKLRDA</sequence>
<dbReference type="GO" id="GO:0016887">
    <property type="term" value="F:ATP hydrolysis activity"/>
    <property type="evidence" value="ECO:0007669"/>
    <property type="project" value="InterPro"/>
</dbReference>
<dbReference type="Proteomes" id="UP000754883">
    <property type="component" value="Unassembled WGS sequence"/>
</dbReference>
<keyword evidence="16" id="KW-1185">Reference proteome</keyword>
<dbReference type="InterPro" id="IPR056227">
    <property type="entry name" value="TMD0_ABC"/>
</dbReference>
<feature type="domain" description="ABC transporter" evidence="13">
    <location>
        <begin position="1199"/>
        <end position="1430"/>
    </location>
</feature>
<feature type="transmembrane region" description="Helical" evidence="12">
    <location>
        <begin position="113"/>
        <end position="132"/>
    </location>
</feature>
<keyword evidence="5 12" id="KW-0812">Transmembrane</keyword>
<dbReference type="InterPro" id="IPR003439">
    <property type="entry name" value="ABC_transporter-like_ATP-bd"/>
</dbReference>
<feature type="transmembrane region" description="Helical" evidence="12">
    <location>
        <begin position="285"/>
        <end position="308"/>
    </location>
</feature>
<evidence type="ECO:0000256" key="3">
    <source>
        <dbReference type="ARBA" id="ARBA00022448"/>
    </source>
</evidence>
<evidence type="ECO:0000256" key="5">
    <source>
        <dbReference type="ARBA" id="ARBA00022692"/>
    </source>
</evidence>
<keyword evidence="10" id="KW-0325">Glycoprotein</keyword>
<comment type="caution">
    <text evidence="15">The sequence shown here is derived from an EMBL/GenBank/DDBJ whole genome shotgun (WGS) entry which is preliminary data.</text>
</comment>
<feature type="transmembrane region" description="Helical" evidence="12">
    <location>
        <begin position="537"/>
        <end position="555"/>
    </location>
</feature>
<keyword evidence="3" id="KW-0813">Transport</keyword>
<accession>A0A9N9YCW7</accession>
<feature type="transmembrane region" description="Helical" evidence="12">
    <location>
        <begin position="144"/>
        <end position="164"/>
    </location>
</feature>
<evidence type="ECO:0000256" key="12">
    <source>
        <dbReference type="SAM" id="Phobius"/>
    </source>
</evidence>
<dbReference type="Gene3D" id="1.20.1560.10">
    <property type="entry name" value="ABC transporter type 1, transmembrane domain"/>
    <property type="match status" value="2"/>
</dbReference>
<feature type="transmembrane region" description="Helical" evidence="12">
    <location>
        <begin position="170"/>
        <end position="189"/>
    </location>
</feature>
<evidence type="ECO:0000259" key="13">
    <source>
        <dbReference type="PROSITE" id="PS50893"/>
    </source>
</evidence>
<dbReference type="InterPro" id="IPR050173">
    <property type="entry name" value="ABC_transporter_C-like"/>
</dbReference>
<keyword evidence="7" id="KW-0067">ATP-binding</keyword>
<gene>
    <name evidence="15" type="ORF">CBYS24578_00011310</name>
</gene>
<comment type="similarity">
    <text evidence="2">Belongs to the ABC transporter superfamily. ABCC family. Conjugate transporter (TC 3.A.1.208) subfamily.</text>
</comment>
<evidence type="ECO:0000256" key="9">
    <source>
        <dbReference type="ARBA" id="ARBA00023136"/>
    </source>
</evidence>
<dbReference type="EMBL" id="CABFNO020001563">
    <property type="protein sequence ID" value="CAH0002879.1"/>
    <property type="molecule type" value="Genomic_DNA"/>
</dbReference>
<dbReference type="CDD" id="cd18580">
    <property type="entry name" value="ABC_6TM_ABCC_D2"/>
    <property type="match status" value="1"/>
</dbReference>
<feature type="transmembrane region" description="Helical" evidence="12">
    <location>
        <begin position="80"/>
        <end position="101"/>
    </location>
</feature>
<feature type="domain" description="ABC transporter" evidence="13">
    <location>
        <begin position="599"/>
        <end position="827"/>
    </location>
</feature>
<evidence type="ECO:0000313" key="15">
    <source>
        <dbReference type="EMBL" id="CAH0002879.1"/>
    </source>
</evidence>
<evidence type="ECO:0000256" key="7">
    <source>
        <dbReference type="ARBA" id="ARBA00022840"/>
    </source>
</evidence>
<evidence type="ECO:0000256" key="1">
    <source>
        <dbReference type="ARBA" id="ARBA00004651"/>
    </source>
</evidence>
<feature type="transmembrane region" description="Helical" evidence="12">
    <location>
        <begin position="1095"/>
        <end position="1125"/>
    </location>
</feature>
<dbReference type="SMART" id="SM00382">
    <property type="entry name" value="AAA"/>
    <property type="match status" value="2"/>
</dbReference>
<feature type="transmembrane region" description="Helical" evidence="12">
    <location>
        <begin position="47"/>
        <end position="68"/>
    </location>
</feature>
<dbReference type="InterPro" id="IPR036640">
    <property type="entry name" value="ABC1_TM_sf"/>
</dbReference>
<feature type="transmembrane region" description="Helical" evidence="12">
    <location>
        <begin position="1019"/>
        <end position="1039"/>
    </location>
</feature>
<dbReference type="CDD" id="cd03244">
    <property type="entry name" value="ABCC_MRP_domain2"/>
    <property type="match status" value="1"/>
</dbReference>
<dbReference type="FunFam" id="3.40.50.300:FF:000838">
    <property type="entry name" value="ABC multidrug transporter (Eurofung)"/>
    <property type="match status" value="1"/>
</dbReference>